<dbReference type="EMBL" id="LT599584">
    <property type="protein sequence ID" value="SBW84326.1"/>
    <property type="molecule type" value="Genomic_DNA"/>
</dbReference>
<accession>A0A1D3K7J7</accession>
<sequence length="137" mass="15966">MPWHKVTRALPIPRDREFLHARSEPVMVFLEWGSQRVARFVRYDEDGDMWSGRWISECRDSLDLTESVTHWRECYEPPTDASPSEGFFVEPEQIVRLRHISKGLYGDGSVMTADSRRDLANLLHRLLGEVADQPIRV</sequence>
<organism evidence="1 2">
    <name type="scientific">Pseudomonas veronii 1YdBTEX2</name>
    <dbReference type="NCBI Taxonomy" id="1295141"/>
    <lineage>
        <taxon>Bacteria</taxon>
        <taxon>Pseudomonadati</taxon>
        <taxon>Pseudomonadota</taxon>
        <taxon>Gammaproteobacteria</taxon>
        <taxon>Pseudomonadales</taxon>
        <taxon>Pseudomonadaceae</taxon>
        <taxon>Pseudomonas</taxon>
    </lineage>
</organism>
<evidence type="ECO:0000313" key="2">
    <source>
        <dbReference type="Proteomes" id="UP000245431"/>
    </source>
</evidence>
<dbReference type="Proteomes" id="UP000245431">
    <property type="component" value="Chromosome PVE_r2"/>
</dbReference>
<evidence type="ECO:0000313" key="1">
    <source>
        <dbReference type="EMBL" id="SBW84326.1"/>
    </source>
</evidence>
<gene>
    <name evidence="1" type="ORF">PVE_R2G0297</name>
</gene>
<name>A0A1D3K7J7_PSEVE</name>
<proteinExistence type="predicted"/>
<dbReference type="AlphaFoldDB" id="A0A1D3K7J7"/>
<protein>
    <submittedName>
        <fullName evidence="1">Uncharacterized protein</fullName>
    </submittedName>
</protein>
<reference evidence="2" key="1">
    <citation type="submission" date="2016-07" db="EMBL/GenBank/DDBJ databases">
        <authorList>
            <person name="Florea S."/>
            <person name="Webb J.S."/>
            <person name="Jaromczyk J."/>
            <person name="Schardl C.L."/>
        </authorList>
    </citation>
    <scope>NUCLEOTIDE SEQUENCE [LARGE SCALE GENOMIC DNA]</scope>
    <source>
        <strain evidence="2">1YdBTEX2</strain>
    </source>
</reference>